<evidence type="ECO:0000313" key="2">
    <source>
        <dbReference type="Proteomes" id="UP000644507"/>
    </source>
</evidence>
<comment type="caution">
    <text evidence="1">The sequence shown here is derived from an EMBL/GenBank/DDBJ whole genome shotgun (WGS) entry which is preliminary data.</text>
</comment>
<dbReference type="RefSeq" id="WP_189567633.1">
    <property type="nucleotide sequence ID" value="NZ_BMXI01000003.1"/>
</dbReference>
<dbReference type="Pfam" id="PF09907">
    <property type="entry name" value="HigB_toxin"/>
    <property type="match status" value="1"/>
</dbReference>
<dbReference type="EMBL" id="BMXI01000003">
    <property type="protein sequence ID" value="GHC45364.1"/>
    <property type="molecule type" value="Genomic_DNA"/>
</dbReference>
<evidence type="ECO:0000313" key="1">
    <source>
        <dbReference type="EMBL" id="GHC45364.1"/>
    </source>
</evidence>
<proteinExistence type="predicted"/>
<organism evidence="1 2">
    <name type="scientific">Roseibacillus persicicus</name>
    <dbReference type="NCBI Taxonomy" id="454148"/>
    <lineage>
        <taxon>Bacteria</taxon>
        <taxon>Pseudomonadati</taxon>
        <taxon>Verrucomicrobiota</taxon>
        <taxon>Verrucomicrobiia</taxon>
        <taxon>Verrucomicrobiales</taxon>
        <taxon>Verrucomicrobiaceae</taxon>
        <taxon>Roseibacillus</taxon>
    </lineage>
</organism>
<dbReference type="GO" id="GO:0004519">
    <property type="term" value="F:endonuclease activity"/>
    <property type="evidence" value="ECO:0007669"/>
    <property type="project" value="InterPro"/>
</dbReference>
<protein>
    <submittedName>
        <fullName evidence="1">Toxin RelE</fullName>
    </submittedName>
</protein>
<name>A0A918WGG2_9BACT</name>
<accession>A0A918WGG2</accession>
<reference evidence="1" key="1">
    <citation type="journal article" date="2014" name="Int. J. Syst. Evol. Microbiol.">
        <title>Complete genome sequence of Corynebacterium casei LMG S-19264T (=DSM 44701T), isolated from a smear-ripened cheese.</title>
        <authorList>
            <consortium name="US DOE Joint Genome Institute (JGI-PGF)"/>
            <person name="Walter F."/>
            <person name="Albersmeier A."/>
            <person name="Kalinowski J."/>
            <person name="Ruckert C."/>
        </authorList>
    </citation>
    <scope>NUCLEOTIDE SEQUENCE</scope>
    <source>
        <strain evidence="1">KCTC 12988</strain>
    </source>
</reference>
<dbReference type="InterPro" id="IPR018669">
    <property type="entry name" value="Toxin_HigB"/>
</dbReference>
<reference evidence="1" key="2">
    <citation type="submission" date="2020-09" db="EMBL/GenBank/DDBJ databases">
        <authorList>
            <person name="Sun Q."/>
            <person name="Kim S."/>
        </authorList>
    </citation>
    <scope>NUCLEOTIDE SEQUENCE</scope>
    <source>
        <strain evidence="1">KCTC 12988</strain>
    </source>
</reference>
<dbReference type="GO" id="GO:0003723">
    <property type="term" value="F:RNA binding"/>
    <property type="evidence" value="ECO:0007669"/>
    <property type="project" value="InterPro"/>
</dbReference>
<dbReference type="Proteomes" id="UP000644507">
    <property type="component" value="Unassembled WGS sequence"/>
</dbReference>
<dbReference type="AlphaFoldDB" id="A0A918WGG2"/>
<gene>
    <name evidence="1" type="ORF">GCM10007100_08330</name>
</gene>
<keyword evidence="2" id="KW-1185">Reference proteome</keyword>
<dbReference type="GO" id="GO:0110001">
    <property type="term" value="C:toxin-antitoxin complex"/>
    <property type="evidence" value="ECO:0007669"/>
    <property type="project" value="InterPro"/>
</dbReference>
<sequence>MEVLAADKIEKFIRKHANARTSLGAWLAMAKGADWKSPQDVKDTIRSADILSGNRIVFNIGGNNYRLVVLARYRNGILLIQKIGTHAEYDRWKLD</sequence>